<evidence type="ECO:0000256" key="2">
    <source>
        <dbReference type="ARBA" id="ARBA00008829"/>
    </source>
</evidence>
<keyword evidence="9 15" id="KW-1015">Disulfide bond</keyword>
<evidence type="ECO:0000256" key="17">
    <source>
        <dbReference type="SAM" id="SignalP"/>
    </source>
</evidence>
<dbReference type="OrthoDB" id="10020456at2759"/>
<dbReference type="Proteomes" id="UP001152622">
    <property type="component" value="Chromosome 7"/>
</dbReference>
<dbReference type="GO" id="GO:0005905">
    <property type="term" value="C:clathrin-coated pit"/>
    <property type="evidence" value="ECO:0007669"/>
    <property type="project" value="UniProtKB-KW"/>
</dbReference>
<feature type="disulfide bond" evidence="15">
    <location>
        <begin position="450"/>
        <end position="462"/>
    </location>
</feature>
<dbReference type="PROSITE" id="PS01180">
    <property type="entry name" value="CUB"/>
    <property type="match status" value="2"/>
</dbReference>
<feature type="disulfide bond" evidence="15">
    <location>
        <begin position="166"/>
        <end position="178"/>
    </location>
</feature>
<dbReference type="InterPro" id="IPR000859">
    <property type="entry name" value="CUB_dom"/>
</dbReference>
<dbReference type="PROSITE" id="PS01209">
    <property type="entry name" value="LDLRA_1"/>
    <property type="match status" value="2"/>
</dbReference>
<dbReference type="Gene3D" id="2.60.120.290">
    <property type="entry name" value="Spermadhesin, CUB domain"/>
    <property type="match status" value="2"/>
</dbReference>
<dbReference type="SUPFAM" id="SSF57424">
    <property type="entry name" value="LDL receptor-like module"/>
    <property type="match status" value="5"/>
</dbReference>
<evidence type="ECO:0000256" key="5">
    <source>
        <dbReference type="ARBA" id="ARBA00022729"/>
    </source>
</evidence>
<dbReference type="InterPro" id="IPR002172">
    <property type="entry name" value="LDrepeatLR_classA_rpt"/>
</dbReference>
<keyword evidence="5 17" id="KW-0732">Signal</keyword>
<reference evidence="19" key="1">
    <citation type="journal article" date="2023" name="Science">
        <title>Genome structures resolve the early diversification of teleost fishes.</title>
        <authorList>
            <person name="Parey E."/>
            <person name="Louis A."/>
            <person name="Montfort J."/>
            <person name="Bouchez O."/>
            <person name="Roques C."/>
            <person name="Iampietro C."/>
            <person name="Lluch J."/>
            <person name="Castinel A."/>
            <person name="Donnadieu C."/>
            <person name="Desvignes T."/>
            <person name="Floi Bucao C."/>
            <person name="Jouanno E."/>
            <person name="Wen M."/>
            <person name="Mejri S."/>
            <person name="Dirks R."/>
            <person name="Jansen H."/>
            <person name="Henkel C."/>
            <person name="Chen W.J."/>
            <person name="Zahm M."/>
            <person name="Cabau C."/>
            <person name="Klopp C."/>
            <person name="Thompson A.W."/>
            <person name="Robinson-Rechavi M."/>
            <person name="Braasch I."/>
            <person name="Lecointre G."/>
            <person name="Bobe J."/>
            <person name="Postlethwait J.H."/>
            <person name="Berthelot C."/>
            <person name="Roest Crollius H."/>
            <person name="Guiguen Y."/>
        </authorList>
    </citation>
    <scope>NUCLEOTIDE SEQUENCE</scope>
    <source>
        <strain evidence="19">WJC10195</strain>
    </source>
</reference>
<evidence type="ECO:0000256" key="16">
    <source>
        <dbReference type="SAM" id="MobiDB-lite"/>
    </source>
</evidence>
<evidence type="ECO:0000256" key="4">
    <source>
        <dbReference type="ARBA" id="ARBA00022692"/>
    </source>
</evidence>
<dbReference type="SUPFAM" id="SSF51556">
    <property type="entry name" value="Metallo-dependent hydrolases"/>
    <property type="match status" value="1"/>
</dbReference>
<evidence type="ECO:0000256" key="6">
    <source>
        <dbReference type="ARBA" id="ARBA00022737"/>
    </source>
</evidence>
<keyword evidence="6" id="KW-0677">Repeat</keyword>
<keyword evidence="8" id="KW-0472">Membrane</keyword>
<evidence type="ECO:0000313" key="19">
    <source>
        <dbReference type="EMBL" id="KAJ8353790.1"/>
    </source>
</evidence>
<dbReference type="FunFam" id="4.10.400.10:FF:000040">
    <property type="entry name" value="low-density lipoprotein receptor-related protein 3"/>
    <property type="match status" value="1"/>
</dbReference>
<gene>
    <name evidence="19" type="ORF">SKAU_G00213570</name>
</gene>
<dbReference type="PANTHER" id="PTHR11647:SF50">
    <property type="entry name" value="DIHYDROPYRIMIDINASE"/>
    <property type="match status" value="1"/>
</dbReference>
<keyword evidence="20" id="KW-1185">Reference proteome</keyword>
<dbReference type="Gene3D" id="4.10.400.10">
    <property type="entry name" value="Low-density Lipoprotein Receptor"/>
    <property type="match status" value="5"/>
</dbReference>
<dbReference type="InterPro" id="IPR011778">
    <property type="entry name" value="Hydantoinase/dihydroPyrase"/>
</dbReference>
<dbReference type="FunFam" id="4.10.400.10:FF:000003">
    <property type="entry name" value="Putative low-density lipoprotein receptor-related protein 12"/>
    <property type="match status" value="2"/>
</dbReference>
<dbReference type="InterPro" id="IPR011059">
    <property type="entry name" value="Metal-dep_hydrolase_composite"/>
</dbReference>
<dbReference type="SMART" id="SM00192">
    <property type="entry name" value="LDLa"/>
    <property type="match status" value="5"/>
</dbReference>
<protein>
    <recommendedName>
        <fullName evidence="18">CUB domain-containing protein</fullName>
    </recommendedName>
</protein>
<dbReference type="InterPro" id="IPR035914">
    <property type="entry name" value="Sperma_CUB_dom_sf"/>
</dbReference>
<keyword evidence="4" id="KW-0812">Transmembrane</keyword>
<comment type="subcellular location">
    <subcellularLocation>
        <location evidence="13">Membrane</location>
        <location evidence="13">Coated pit</location>
    </subcellularLocation>
    <subcellularLocation>
        <location evidence="1">Membrane</location>
        <topology evidence="1">Single-pass type I membrane protein</topology>
    </subcellularLocation>
</comment>
<keyword evidence="3" id="KW-0254">Endocytosis</keyword>
<feature type="chain" id="PRO_5040248777" description="CUB domain-containing protein" evidence="17">
    <location>
        <begin position="33"/>
        <end position="1489"/>
    </location>
</feature>
<dbReference type="Gene3D" id="3.20.20.140">
    <property type="entry name" value="Metal-dependent hydrolases"/>
    <property type="match status" value="1"/>
</dbReference>
<evidence type="ECO:0000313" key="20">
    <source>
        <dbReference type="Proteomes" id="UP001152622"/>
    </source>
</evidence>
<evidence type="ECO:0000256" key="14">
    <source>
        <dbReference type="PIRSR" id="PIRSR611778-50"/>
    </source>
</evidence>
<evidence type="ECO:0000256" key="10">
    <source>
        <dbReference type="ARBA" id="ARBA00023170"/>
    </source>
</evidence>
<keyword evidence="11" id="KW-0168">Coated pit</keyword>
<dbReference type="GO" id="GO:0004157">
    <property type="term" value="F:dihydropyrimidinase activity"/>
    <property type="evidence" value="ECO:0007669"/>
    <property type="project" value="TreeGrafter"/>
</dbReference>
<feature type="disulfide bond" evidence="15">
    <location>
        <begin position="238"/>
        <end position="253"/>
    </location>
</feature>
<feature type="region of interest" description="Disordered" evidence="16">
    <location>
        <begin position="733"/>
        <end position="806"/>
    </location>
</feature>
<dbReference type="PANTHER" id="PTHR11647">
    <property type="entry name" value="HYDRANTOINASE/DIHYDROPYRIMIDINASE FAMILY MEMBER"/>
    <property type="match status" value="1"/>
</dbReference>
<dbReference type="SUPFAM" id="SSF51338">
    <property type="entry name" value="Composite domain of metallo-dependent hydrolases"/>
    <property type="match status" value="1"/>
</dbReference>
<evidence type="ECO:0000256" key="3">
    <source>
        <dbReference type="ARBA" id="ARBA00022583"/>
    </source>
</evidence>
<keyword evidence="10" id="KW-0675">Receptor</keyword>
<evidence type="ECO:0000256" key="9">
    <source>
        <dbReference type="ARBA" id="ARBA00023157"/>
    </source>
</evidence>
<dbReference type="CDD" id="cd01314">
    <property type="entry name" value="D-HYD"/>
    <property type="match status" value="1"/>
</dbReference>
<comment type="caution">
    <text evidence="19">The sequence shown here is derived from an EMBL/GenBank/DDBJ whole genome shotgun (WGS) entry which is preliminary data.</text>
</comment>
<dbReference type="InterPro" id="IPR032466">
    <property type="entry name" value="Metal_Hydrolase"/>
</dbReference>
<accession>A0A9Q1IT54</accession>
<proteinExistence type="inferred from homology"/>
<comment type="caution">
    <text evidence="15">Lacks conserved residue(s) required for the propagation of feature annotation.</text>
</comment>
<dbReference type="CDD" id="cd00112">
    <property type="entry name" value="LDLa"/>
    <property type="match status" value="4"/>
</dbReference>
<feature type="disulfide bond" evidence="15">
    <location>
        <begin position="469"/>
        <end position="484"/>
    </location>
</feature>
<name>A0A9Q1IT54_SYNKA</name>
<dbReference type="Gene3D" id="2.30.40.10">
    <property type="entry name" value="Urease, subunit C, domain 1"/>
    <property type="match status" value="1"/>
</dbReference>
<evidence type="ECO:0000259" key="18">
    <source>
        <dbReference type="PROSITE" id="PS01180"/>
    </source>
</evidence>
<dbReference type="EMBL" id="JAINUF010000007">
    <property type="protein sequence ID" value="KAJ8353790.1"/>
    <property type="molecule type" value="Genomic_DNA"/>
</dbReference>
<dbReference type="InterPro" id="IPR036055">
    <property type="entry name" value="LDL_receptor-like_sf"/>
</dbReference>
<keyword evidence="7" id="KW-1133">Transmembrane helix</keyword>
<evidence type="ECO:0000256" key="11">
    <source>
        <dbReference type="ARBA" id="ARBA00023176"/>
    </source>
</evidence>
<feature type="disulfide bond" evidence="15">
    <location>
        <begin position="394"/>
        <end position="409"/>
    </location>
</feature>
<organism evidence="19 20">
    <name type="scientific">Synaphobranchus kaupii</name>
    <name type="common">Kaup's arrowtooth eel</name>
    <dbReference type="NCBI Taxonomy" id="118154"/>
    <lineage>
        <taxon>Eukaryota</taxon>
        <taxon>Metazoa</taxon>
        <taxon>Chordata</taxon>
        <taxon>Craniata</taxon>
        <taxon>Vertebrata</taxon>
        <taxon>Euteleostomi</taxon>
        <taxon>Actinopterygii</taxon>
        <taxon>Neopterygii</taxon>
        <taxon>Teleostei</taxon>
        <taxon>Anguilliformes</taxon>
        <taxon>Synaphobranchidae</taxon>
        <taxon>Synaphobranchus</taxon>
    </lineage>
</organism>
<dbReference type="PRINTS" id="PR00261">
    <property type="entry name" value="LDLRECEPTOR"/>
</dbReference>
<dbReference type="SMART" id="SM00042">
    <property type="entry name" value="CUB"/>
    <property type="match status" value="2"/>
</dbReference>
<dbReference type="FunFam" id="3.20.20.140:FF:000076">
    <property type="entry name" value="Dihydropyrimidinase like 2"/>
    <property type="match status" value="1"/>
</dbReference>
<dbReference type="GO" id="GO:0006897">
    <property type="term" value="P:endocytosis"/>
    <property type="evidence" value="ECO:0007669"/>
    <property type="project" value="UniProtKB-KW"/>
</dbReference>
<feature type="disulfide bond" evidence="15">
    <location>
        <begin position="457"/>
        <end position="475"/>
    </location>
</feature>
<dbReference type="Pfam" id="PF00431">
    <property type="entry name" value="CUB"/>
    <property type="match status" value="2"/>
</dbReference>
<dbReference type="Pfam" id="PF00057">
    <property type="entry name" value="Ldl_recept_a"/>
    <property type="match status" value="4"/>
</dbReference>
<evidence type="ECO:0000256" key="13">
    <source>
        <dbReference type="ARBA" id="ARBA00037878"/>
    </source>
</evidence>
<feature type="disulfide bond" evidence="15">
    <location>
        <begin position="432"/>
        <end position="447"/>
    </location>
</feature>
<feature type="disulfide bond" evidence="15">
    <location>
        <begin position="185"/>
        <end position="200"/>
    </location>
</feature>
<comment type="similarity">
    <text evidence="2">Belongs to the metallo-dependent hydrolases superfamily. Hydantoinase/dihydropyrimidinase family.</text>
</comment>
<dbReference type="NCBIfam" id="TIGR02033">
    <property type="entry name" value="D-hydantoinase"/>
    <property type="match status" value="1"/>
</dbReference>
<dbReference type="InterPro" id="IPR006680">
    <property type="entry name" value="Amidohydro-rel"/>
</dbReference>
<evidence type="ECO:0000256" key="15">
    <source>
        <dbReference type="PROSITE-ProRule" id="PRU00124"/>
    </source>
</evidence>
<dbReference type="GO" id="GO:0006208">
    <property type="term" value="P:pyrimidine nucleobase catabolic process"/>
    <property type="evidence" value="ECO:0007669"/>
    <property type="project" value="TreeGrafter"/>
</dbReference>
<sequence>MMKSVGAQTRILLWRYLHFITSCFYIGTVGCAQHNENVYVSGISNACGGVADQIRASSGVITSPGWPFEYPSRINCSWNIHASPGEIITISFQDFEIQSSHRCGSDWISIGTYKNADGYRACGSSIPAPYISSQDHVWIKFHADDSLTAKGFRLSYITGKTEEISCNSDEFHCANGKCIPDTWKCNTMDECGDSSDEELCTQPDPSASFSFQPCAYNQFPCLSRYTRAYTCLPDSLKCDGSIDCQDLGDEIDCDVPACGEWLRTFYGAFSSPNYPDFYPPGSNCTWLIDTGDHRKVILRFTDFKLDGTGYGDYVKVYDGLEENPHRLLRVLTAFDSRAPVGVVSSSGQLRVHFHADKVNAARGFNATYQVDGFCLPWEIPCGGNWGCYTEQQRCDGYWHCPNGRDEANCSACQGDEFPCSRNGACYPRSDRCNYQNRCPNGSDEKNCFFCQPGNFHCRNNRCVFESWVCDAQDDCGDGSDEESCPVVVPTRVITAAVIGSLICGLLLVIALGCTCKLYSLRMFERRSFEPQLSRVEAELLRREAPPSYGQLIAQGLIPPVEDFPACSANQASVLENLRLAVRSQLGFASIRLPSSGRHGNIWRRLFNFTRSRCTGSLALVSADAEEGVGGVPGAREPERAGPQRGLLPLDSDNTDTDGDRRDVPGAVGGPVTALLQKTPPTSAVEAIASASQDSPVASVGEGGVPEAQPTGRGQLTGALSRVSRGLRWVRASLGRPGATASQNRSPLRNLEPNGASREDEDDVELLIPASDSDSNEYSRPLLGAAPDHGPSPAPPPATRRARLPSRDGPCEHCGMVHTAQIPDTCLEAAAKTETSDDEPLLPYPALFCGLMRVKLFFSGLVVIDTDFITAYAKMKSLHFLALTETWITPDNTATPAALSDGYSFSHTPMASGRGGGTAVLQSISALERAALNQLSYQVSWKGSVNERISACLADISEWMSSHHLKLNLDKTELLFMPYKTSPLLDLSITVDGTVWWNELPTLLRSAETLSVFRRIDTHTHMEFVFMESQAVDDFHIGTKAALAGGTTMILDFVIPEKGTSLLEAYDKWRSKADSKVCCDYSLHVAVTWWSDTVKQEMETLVREKGVNSFKMFMAYKDVFMVQDSELYAAFSQCKELGAIAQVHAENGDLIAEGAKRMLAMGITGPEGHELCRPEEVEAEATQRAITIANSVNCPLYVVHVMSKSAAKVIAAARRNGRVVFGEPIAAGLGTDGTHYWNKDWAHAAGFVMGPPLRPDSSTPGYLMDLLANDDLSVTGTDNCTFSVCQKAIGKDNFTKIPNGVNGVEDRMSVIWEKGVHSGKMDENRFVAVTSTNAAKIFNLYPRKGTIAKGSDADLVVWDPRATRTISVKTHHQAVDYNIFEGMVCHGVPVVTISRGKVVYKDGVLNATPGEGRFIARQPFSEFVYNRVKQRDEGTTAVSNLGIEPATFRLQGQFLNHYTTLPPYSVYRIKVLKWYTQCPDLNPIENLWVS</sequence>
<dbReference type="SUPFAM" id="SSF49854">
    <property type="entry name" value="Spermadhesin, CUB domain"/>
    <property type="match status" value="2"/>
</dbReference>
<evidence type="ECO:0000256" key="7">
    <source>
        <dbReference type="ARBA" id="ARBA00022989"/>
    </source>
</evidence>
<comment type="PTM">
    <text evidence="14">Carbamylation allows a single lysine to coordinate two divalent metal cations.</text>
</comment>
<feature type="disulfide bond" evidence="15">
    <location>
        <begin position="173"/>
        <end position="191"/>
    </location>
</feature>
<dbReference type="InterPro" id="IPR050378">
    <property type="entry name" value="Metallo-dep_Hydrolases_sf"/>
</dbReference>
<dbReference type="PROSITE" id="PS50068">
    <property type="entry name" value="LDLRA_2"/>
    <property type="match status" value="5"/>
</dbReference>
<dbReference type="Pfam" id="PF01979">
    <property type="entry name" value="Amidohydro_1"/>
    <property type="match status" value="1"/>
</dbReference>
<dbReference type="PROSITE" id="PS51257">
    <property type="entry name" value="PROKAR_LIPOPROTEIN"/>
    <property type="match status" value="1"/>
</dbReference>
<feature type="domain" description="CUB" evidence="18">
    <location>
        <begin position="47"/>
        <end position="159"/>
    </location>
</feature>
<evidence type="ECO:0000256" key="1">
    <source>
        <dbReference type="ARBA" id="ARBA00004479"/>
    </source>
</evidence>
<evidence type="ECO:0000256" key="8">
    <source>
        <dbReference type="ARBA" id="ARBA00023136"/>
    </source>
</evidence>
<feature type="modified residue" description="N6-carboxylysine" evidence="14">
    <location>
        <position position="1110"/>
    </location>
</feature>
<feature type="domain" description="CUB" evidence="18">
    <location>
        <begin position="258"/>
        <end position="371"/>
    </location>
</feature>
<dbReference type="InterPro" id="IPR023415">
    <property type="entry name" value="LDLR_class-A_CS"/>
</dbReference>
<keyword evidence="12" id="KW-0325">Glycoprotein</keyword>
<feature type="signal peptide" evidence="17">
    <location>
        <begin position="1"/>
        <end position="32"/>
    </location>
</feature>
<dbReference type="FunFam" id="2.60.120.290:FF:000021">
    <property type="entry name" value="Low-density lipoprotein receptor-related protein 12"/>
    <property type="match status" value="1"/>
</dbReference>
<feature type="region of interest" description="Disordered" evidence="16">
    <location>
        <begin position="626"/>
        <end position="719"/>
    </location>
</feature>
<dbReference type="GO" id="GO:0005829">
    <property type="term" value="C:cytosol"/>
    <property type="evidence" value="ECO:0007669"/>
    <property type="project" value="TreeGrafter"/>
</dbReference>
<evidence type="ECO:0000256" key="12">
    <source>
        <dbReference type="ARBA" id="ARBA00023180"/>
    </source>
</evidence>
<dbReference type="FunFam" id="4.10.400.10:FF:000063">
    <property type="entry name" value="low-density lipoprotein receptor-related protein 12"/>
    <property type="match status" value="1"/>
</dbReference>
<dbReference type="CDD" id="cd00041">
    <property type="entry name" value="CUB"/>
    <property type="match status" value="2"/>
</dbReference>